<feature type="domain" description="Disease resistance protein winged helix" evidence="7">
    <location>
        <begin position="442"/>
        <end position="513"/>
    </location>
</feature>
<evidence type="ECO:0000313" key="9">
    <source>
        <dbReference type="EMBL" id="KAG9448695.1"/>
    </source>
</evidence>
<dbReference type="Gene3D" id="1.10.10.10">
    <property type="entry name" value="Winged helix-like DNA-binding domain superfamily/Winged helix DNA-binding domain"/>
    <property type="match status" value="1"/>
</dbReference>
<accession>A0AAV7EIM7</accession>
<dbReference type="GO" id="GO:0098542">
    <property type="term" value="P:defense response to other organism"/>
    <property type="evidence" value="ECO:0007669"/>
    <property type="project" value="TreeGrafter"/>
</dbReference>
<evidence type="ECO:0000313" key="10">
    <source>
        <dbReference type="Proteomes" id="UP000825729"/>
    </source>
</evidence>
<dbReference type="SUPFAM" id="SSF52540">
    <property type="entry name" value="P-loop containing nucleoside triphosphate hydrolases"/>
    <property type="match status" value="1"/>
</dbReference>
<dbReference type="InterPro" id="IPR041118">
    <property type="entry name" value="Rx_N"/>
</dbReference>
<evidence type="ECO:0000259" key="7">
    <source>
        <dbReference type="Pfam" id="PF23559"/>
    </source>
</evidence>
<dbReference type="PRINTS" id="PR00364">
    <property type="entry name" value="DISEASERSIST"/>
</dbReference>
<gene>
    <name evidence="9" type="ORF">H6P81_008660</name>
</gene>
<dbReference type="InterPro" id="IPR058922">
    <property type="entry name" value="WHD_DRP"/>
</dbReference>
<evidence type="ECO:0008006" key="11">
    <source>
        <dbReference type="Google" id="ProtNLM"/>
    </source>
</evidence>
<dbReference type="PANTHER" id="PTHR23155:SF1232">
    <property type="entry name" value="OS09G0270700 PROTEIN"/>
    <property type="match status" value="1"/>
</dbReference>
<evidence type="ECO:0000256" key="2">
    <source>
        <dbReference type="ARBA" id="ARBA00022737"/>
    </source>
</evidence>
<dbReference type="Proteomes" id="UP000825729">
    <property type="component" value="Unassembled WGS sequence"/>
</dbReference>
<evidence type="ECO:0000259" key="6">
    <source>
        <dbReference type="Pfam" id="PF18052"/>
    </source>
</evidence>
<dbReference type="PANTHER" id="PTHR23155">
    <property type="entry name" value="DISEASE RESISTANCE PROTEIN RP"/>
    <property type="match status" value="1"/>
</dbReference>
<evidence type="ECO:0000259" key="8">
    <source>
        <dbReference type="Pfam" id="PF23598"/>
    </source>
</evidence>
<keyword evidence="3" id="KW-0547">Nucleotide-binding</keyword>
<dbReference type="InterPro" id="IPR003591">
    <property type="entry name" value="Leu-rich_rpt_typical-subtyp"/>
</dbReference>
<reference evidence="9 10" key="1">
    <citation type="submission" date="2021-07" db="EMBL/GenBank/DDBJ databases">
        <title>The Aristolochia fimbriata genome: insights into angiosperm evolution, floral development and chemical biosynthesis.</title>
        <authorList>
            <person name="Jiao Y."/>
        </authorList>
    </citation>
    <scope>NUCLEOTIDE SEQUENCE [LARGE SCALE GENOMIC DNA]</scope>
    <source>
        <strain evidence="9">IBCAS-2021</strain>
        <tissue evidence="9">Leaf</tissue>
    </source>
</reference>
<dbReference type="AlphaFoldDB" id="A0AAV7EIM7"/>
<dbReference type="Gene3D" id="3.40.50.300">
    <property type="entry name" value="P-loop containing nucleotide triphosphate hydrolases"/>
    <property type="match status" value="1"/>
</dbReference>
<dbReference type="InterPro" id="IPR038005">
    <property type="entry name" value="RX-like_CC"/>
</dbReference>
<dbReference type="InterPro" id="IPR002182">
    <property type="entry name" value="NB-ARC"/>
</dbReference>
<keyword evidence="2" id="KW-0677">Repeat</keyword>
<evidence type="ECO:0000259" key="5">
    <source>
        <dbReference type="Pfam" id="PF00931"/>
    </source>
</evidence>
<dbReference type="Pfam" id="PF23598">
    <property type="entry name" value="LRR_14"/>
    <property type="match status" value="1"/>
</dbReference>
<keyword evidence="4" id="KW-0611">Plant defense</keyword>
<evidence type="ECO:0000256" key="4">
    <source>
        <dbReference type="ARBA" id="ARBA00022821"/>
    </source>
</evidence>
<proteinExistence type="predicted"/>
<dbReference type="Gene3D" id="3.80.10.10">
    <property type="entry name" value="Ribonuclease Inhibitor"/>
    <property type="match status" value="1"/>
</dbReference>
<evidence type="ECO:0000256" key="3">
    <source>
        <dbReference type="ARBA" id="ARBA00022741"/>
    </source>
</evidence>
<feature type="domain" description="Disease resistance R13L4/SHOC-2-like LRR" evidence="8">
    <location>
        <begin position="560"/>
        <end position="888"/>
    </location>
</feature>
<dbReference type="Pfam" id="PF18052">
    <property type="entry name" value="Rx_N"/>
    <property type="match status" value="1"/>
</dbReference>
<keyword evidence="1" id="KW-0433">Leucine-rich repeat</keyword>
<dbReference type="FunFam" id="1.10.10.10:FF:000322">
    <property type="entry name" value="Probable disease resistance protein At1g63360"/>
    <property type="match status" value="1"/>
</dbReference>
<organism evidence="9 10">
    <name type="scientific">Aristolochia fimbriata</name>
    <name type="common">White veined hardy Dutchman's pipe vine</name>
    <dbReference type="NCBI Taxonomy" id="158543"/>
    <lineage>
        <taxon>Eukaryota</taxon>
        <taxon>Viridiplantae</taxon>
        <taxon>Streptophyta</taxon>
        <taxon>Embryophyta</taxon>
        <taxon>Tracheophyta</taxon>
        <taxon>Spermatophyta</taxon>
        <taxon>Magnoliopsida</taxon>
        <taxon>Magnoliidae</taxon>
        <taxon>Piperales</taxon>
        <taxon>Aristolochiaceae</taxon>
        <taxon>Aristolochia</taxon>
    </lineage>
</organism>
<comment type="caution">
    <text evidence="9">The sequence shown here is derived from an EMBL/GenBank/DDBJ whole genome shotgun (WGS) entry which is preliminary data.</text>
</comment>
<dbReference type="SUPFAM" id="SSF52058">
    <property type="entry name" value="L domain-like"/>
    <property type="match status" value="1"/>
</dbReference>
<feature type="domain" description="NB-ARC" evidence="5">
    <location>
        <begin position="182"/>
        <end position="352"/>
    </location>
</feature>
<name>A0AAV7EIM7_ARIFI</name>
<dbReference type="SMART" id="SM00369">
    <property type="entry name" value="LRR_TYP"/>
    <property type="match status" value="2"/>
</dbReference>
<dbReference type="InterPro" id="IPR044974">
    <property type="entry name" value="Disease_R_plants"/>
</dbReference>
<dbReference type="InterPro" id="IPR027417">
    <property type="entry name" value="P-loop_NTPase"/>
</dbReference>
<dbReference type="FunFam" id="3.40.50.300:FF:001091">
    <property type="entry name" value="Probable disease resistance protein At1g61300"/>
    <property type="match status" value="1"/>
</dbReference>
<dbReference type="InterPro" id="IPR032675">
    <property type="entry name" value="LRR_dom_sf"/>
</dbReference>
<evidence type="ECO:0000256" key="1">
    <source>
        <dbReference type="ARBA" id="ARBA00022614"/>
    </source>
</evidence>
<dbReference type="Gene3D" id="1.10.8.430">
    <property type="entry name" value="Helical domain of apoptotic protease-activating factors"/>
    <property type="match status" value="1"/>
</dbReference>
<dbReference type="CDD" id="cd14798">
    <property type="entry name" value="RX-CC_like"/>
    <property type="match status" value="1"/>
</dbReference>
<dbReference type="EMBL" id="JAINDJ010000004">
    <property type="protein sequence ID" value="KAG9448695.1"/>
    <property type="molecule type" value="Genomic_DNA"/>
</dbReference>
<keyword evidence="10" id="KW-1185">Reference proteome</keyword>
<feature type="domain" description="Disease resistance N-terminal" evidence="6">
    <location>
        <begin position="15"/>
        <end position="96"/>
    </location>
</feature>
<dbReference type="InterPro" id="IPR036388">
    <property type="entry name" value="WH-like_DNA-bd_sf"/>
</dbReference>
<dbReference type="Pfam" id="PF00931">
    <property type="entry name" value="NB-ARC"/>
    <property type="match status" value="1"/>
</dbReference>
<sequence length="932" mass="107339">MAASLLVGNIAEGTVYFLMTKLASVLEKEASLLRGVSHEIEEIKQELQSIRSFLVEADRRKDTSEGITTWATQVRDVAYEVEDIIDEFIYHVNIPQKGGITGKLYSVIQAPSGLIARHQIATRLQRIKATVQAISDRRNRYRLEQVEERSSSHGANEEWKYQRDSSIFIGEDDIVGIDENRDLLIGWLTEEEEQQRLVLSVVGMGGLGKTTLVNKAYNNQIVKGHFDCHAWITVSQTYRVEELLRNMGNEFLKAKEPFPSDISSMSYPRLAQTLAEYMHSKRYVIILDDVWSIDVWNNIKVALPDNRHGSRIIITTRNVDVSSALGDKSHVFYLEPLNQSDSWSLFCKKAFWSNPNKSCPEQLEPLARIIVEKCEGLPLAIIAVGGLMSSKDTTELEWRKVYSSLGWELSNNPILERVKSILLLSFTNMPYYLKLCFLYCSVFPEDYVIKRKRLIRLWIAEGFVEERRGMTMEEVADTYLKELICRNMLQLAKVNYFGRVKACRVHDIIRDLALSMCEKENFCLVCDGKENMEDRRRPRRLSIQSCRNLLPGRTMSVSRLRSFFAFVPDISGATSLHATLSKFRLLRVLDLQGVPIHTLPNELLELFNLRYLSLKGTKVKEIPKSLSSLHNLQTLDLRDTHIERLPSGINKLLKLRHLLVFRYLPKEFCFPFHFSHITGLPASRGIGKLNNLQTLTCIRANEEVIQEIRNLSQLRRFSIINVRASDGRSLSTSIRNMRQLLYLIVMANEENEPLNLEALYPPPPFLQKLVLGGQLDRLPQWFTLLSNLSFLSLHGSNLKEDPLPLLGRLPNLTRLLLQKPYAGKHMLFKADWFPKLKTLSLWELARVNQVEVEEGAMPNIQQLWMGFSQEIKMLPQGIEYLTTLKQLYLEEMPDELVQNLRDKKSKDRWKVQHIPSIKLTDRDRTKIESLPK</sequence>
<dbReference type="InterPro" id="IPR055414">
    <property type="entry name" value="LRR_R13L4/SHOC2-like"/>
</dbReference>
<dbReference type="GO" id="GO:0043531">
    <property type="term" value="F:ADP binding"/>
    <property type="evidence" value="ECO:0007669"/>
    <property type="project" value="InterPro"/>
</dbReference>
<dbReference type="Pfam" id="PF23559">
    <property type="entry name" value="WHD_DRP"/>
    <property type="match status" value="1"/>
</dbReference>
<dbReference type="Gene3D" id="1.20.5.4130">
    <property type="match status" value="1"/>
</dbReference>
<protein>
    <recommendedName>
        <fullName evidence="11">Disease resistance protein RPM1-like</fullName>
    </recommendedName>
</protein>
<dbReference type="InterPro" id="IPR042197">
    <property type="entry name" value="Apaf_helical"/>
</dbReference>